<keyword evidence="3" id="KW-1185">Reference proteome</keyword>
<dbReference type="PANTHER" id="PTHR11803">
    <property type="entry name" value="2-IMINOBUTANOATE/2-IMINOPROPANOATE DEAMINASE RIDA"/>
    <property type="match status" value="1"/>
</dbReference>
<dbReference type="Pfam" id="PF01042">
    <property type="entry name" value="Ribonuc_L-PSP"/>
    <property type="match status" value="1"/>
</dbReference>
<dbReference type="CDD" id="cd00448">
    <property type="entry name" value="YjgF_YER057c_UK114_family"/>
    <property type="match status" value="1"/>
</dbReference>
<sequence>MKKEIKTPLAPVPVGPYSQAVRVGPFMYLAGQGGFTAARELVGEDVGAQTKQAFTNLKNVLEAGGGTLKDLVSVRVYLSDDSEFAGMNEAYAQFFEAPFPVRTTVSAGLGPGMKVEIDAVAVLDE</sequence>
<reference evidence="2 3" key="1">
    <citation type="submission" date="2018-10" db="EMBL/GenBank/DDBJ databases">
        <title>Genome sequencing of Arthrobacter oryzae TNB02.</title>
        <authorList>
            <person name="Cho Y.-J."/>
            <person name="Cho A."/>
            <person name="Kim O.-S."/>
        </authorList>
    </citation>
    <scope>NUCLEOTIDE SEQUENCE [LARGE SCALE GENOMIC DNA]</scope>
    <source>
        <strain evidence="2 3">TNB02</strain>
    </source>
</reference>
<proteinExistence type="inferred from homology"/>
<dbReference type="RefSeq" id="WP_123256549.1">
    <property type="nucleotide sequence ID" value="NZ_RBED01000135.1"/>
</dbReference>
<dbReference type="InterPro" id="IPR006056">
    <property type="entry name" value="RidA"/>
</dbReference>
<dbReference type="FunFam" id="3.30.1330.40:FF:000001">
    <property type="entry name" value="L-PSP family endoribonuclease"/>
    <property type="match status" value="1"/>
</dbReference>
<dbReference type="OrthoDB" id="8684161at2"/>
<evidence type="ECO:0000256" key="1">
    <source>
        <dbReference type="ARBA" id="ARBA00010552"/>
    </source>
</evidence>
<dbReference type="GO" id="GO:0005829">
    <property type="term" value="C:cytosol"/>
    <property type="evidence" value="ECO:0007669"/>
    <property type="project" value="TreeGrafter"/>
</dbReference>
<accession>A0A3N0BPU8</accession>
<dbReference type="Gene3D" id="3.30.1330.40">
    <property type="entry name" value="RutC-like"/>
    <property type="match status" value="1"/>
</dbReference>
<dbReference type="EMBL" id="RBED01000135">
    <property type="protein sequence ID" value="RNL50375.1"/>
    <property type="molecule type" value="Genomic_DNA"/>
</dbReference>
<gene>
    <name evidence="2" type="ORF">D7003_16685</name>
</gene>
<evidence type="ECO:0000313" key="2">
    <source>
        <dbReference type="EMBL" id="RNL50375.1"/>
    </source>
</evidence>
<dbReference type="NCBIfam" id="TIGR00004">
    <property type="entry name" value="Rid family detoxifying hydrolase"/>
    <property type="match status" value="1"/>
</dbReference>
<comment type="caution">
    <text evidence="2">The sequence shown here is derived from an EMBL/GenBank/DDBJ whole genome shotgun (WGS) entry which is preliminary data.</text>
</comment>
<dbReference type="InterPro" id="IPR035959">
    <property type="entry name" value="RutC-like_sf"/>
</dbReference>
<dbReference type="GO" id="GO:0019239">
    <property type="term" value="F:deaminase activity"/>
    <property type="evidence" value="ECO:0007669"/>
    <property type="project" value="TreeGrafter"/>
</dbReference>
<organism evidence="2 3">
    <name type="scientific">Arthrobacter oryzae</name>
    <dbReference type="NCBI Taxonomy" id="409290"/>
    <lineage>
        <taxon>Bacteria</taxon>
        <taxon>Bacillati</taxon>
        <taxon>Actinomycetota</taxon>
        <taxon>Actinomycetes</taxon>
        <taxon>Micrococcales</taxon>
        <taxon>Micrococcaceae</taxon>
        <taxon>Arthrobacter</taxon>
    </lineage>
</organism>
<dbReference type="SUPFAM" id="SSF55298">
    <property type="entry name" value="YjgF-like"/>
    <property type="match status" value="1"/>
</dbReference>
<name>A0A3N0BPU8_9MICC</name>
<dbReference type="InterPro" id="IPR006175">
    <property type="entry name" value="YjgF/YER057c/UK114"/>
</dbReference>
<dbReference type="AlphaFoldDB" id="A0A3N0BPU8"/>
<protein>
    <submittedName>
        <fullName evidence="2">RidA family protein</fullName>
    </submittedName>
</protein>
<dbReference type="Proteomes" id="UP000273807">
    <property type="component" value="Unassembled WGS sequence"/>
</dbReference>
<dbReference type="PANTHER" id="PTHR11803:SF39">
    <property type="entry name" value="2-IMINOBUTANOATE_2-IMINOPROPANOATE DEAMINASE"/>
    <property type="match status" value="1"/>
</dbReference>
<evidence type="ECO:0000313" key="3">
    <source>
        <dbReference type="Proteomes" id="UP000273807"/>
    </source>
</evidence>
<comment type="similarity">
    <text evidence="1">Belongs to the RutC family.</text>
</comment>